<evidence type="ECO:0000256" key="1">
    <source>
        <dbReference type="ARBA" id="ARBA00022679"/>
    </source>
</evidence>
<reference evidence="8" key="1">
    <citation type="submission" date="2025-05" db="UniProtKB">
        <authorList>
            <consortium name="RefSeq"/>
        </authorList>
    </citation>
    <scope>NUCLEOTIDE SEQUENCE [LARGE SCALE GENOMIC DNA]</scope>
</reference>
<dbReference type="Gene3D" id="1.10.340.70">
    <property type="match status" value="1"/>
</dbReference>
<keyword evidence="3" id="KW-0540">Nuclease</keyword>
<feature type="domain" description="RNase H type-1" evidence="7">
    <location>
        <begin position="1"/>
        <end position="123"/>
    </location>
</feature>
<dbReference type="PANTHER" id="PTHR41694">
    <property type="entry name" value="ENDOGENOUS RETROVIRUS GROUP K MEMBER POL PROTEIN"/>
    <property type="match status" value="1"/>
</dbReference>
<dbReference type="PROSITE" id="PS50879">
    <property type="entry name" value="RNASE_H_1"/>
    <property type="match status" value="1"/>
</dbReference>
<evidence type="ECO:0000256" key="4">
    <source>
        <dbReference type="ARBA" id="ARBA00022759"/>
    </source>
</evidence>
<protein>
    <submittedName>
        <fullName evidence="9">Uncharacterized protein LOC132536978</fullName>
    </submittedName>
</protein>
<dbReference type="SUPFAM" id="SSF53098">
    <property type="entry name" value="Ribonuclease H-like"/>
    <property type="match status" value="1"/>
</dbReference>
<keyword evidence="8" id="KW-1185">Reference proteome</keyword>
<dbReference type="InterPro" id="IPR002156">
    <property type="entry name" value="RNaseH_domain"/>
</dbReference>
<dbReference type="GeneID" id="132536978"/>
<keyword evidence="4" id="KW-0255">Endonuclease</keyword>
<dbReference type="Gene3D" id="3.30.420.10">
    <property type="entry name" value="Ribonuclease H-like superfamily/Ribonuclease H"/>
    <property type="match status" value="1"/>
</dbReference>
<dbReference type="Pfam" id="PF09337">
    <property type="entry name" value="zf-H2C2"/>
    <property type="match status" value="1"/>
</dbReference>
<keyword evidence="6" id="KW-0695">RNA-directed DNA polymerase</keyword>
<evidence type="ECO:0000256" key="6">
    <source>
        <dbReference type="ARBA" id="ARBA00022918"/>
    </source>
</evidence>
<organism evidence="8 9">
    <name type="scientific">Erinaceus europaeus</name>
    <name type="common">Western European hedgehog</name>
    <dbReference type="NCBI Taxonomy" id="9365"/>
    <lineage>
        <taxon>Eukaryota</taxon>
        <taxon>Metazoa</taxon>
        <taxon>Chordata</taxon>
        <taxon>Craniata</taxon>
        <taxon>Vertebrata</taxon>
        <taxon>Euteleostomi</taxon>
        <taxon>Mammalia</taxon>
        <taxon>Eutheria</taxon>
        <taxon>Laurasiatheria</taxon>
        <taxon>Eulipotyphla</taxon>
        <taxon>Erinaceidae</taxon>
        <taxon>Erinaceinae</taxon>
        <taxon>Erinaceus</taxon>
    </lineage>
</organism>
<evidence type="ECO:0000259" key="7">
    <source>
        <dbReference type="PROSITE" id="PS50879"/>
    </source>
</evidence>
<keyword evidence="5" id="KW-0378">Hydrolase</keyword>
<dbReference type="RefSeq" id="XP_060042433.1">
    <property type="nucleotide sequence ID" value="XM_060186450.1"/>
</dbReference>
<dbReference type="InterPro" id="IPR036397">
    <property type="entry name" value="RNaseH_sf"/>
</dbReference>
<dbReference type="CDD" id="cd09273">
    <property type="entry name" value="RNase_HI_RT_Bel"/>
    <property type="match status" value="1"/>
</dbReference>
<evidence type="ECO:0000256" key="5">
    <source>
        <dbReference type="ARBA" id="ARBA00022801"/>
    </source>
</evidence>
<evidence type="ECO:0000256" key="2">
    <source>
        <dbReference type="ARBA" id="ARBA00022695"/>
    </source>
</evidence>
<sequence length="299" mass="33747">MVNGKGQVIWSQALPPGTSAQKAELIALTEALRKAEGKKLTVYTDSRYVFATAHVHGAIYLERGLFTAEGREIKNEKEILDLLEAVMLPSKLTIIHCPGHQKGEDPMAKGNQAANQVAREAAKEKSVLVLQGPGTRELPPQPEYDEEDLQWIQAQGKTEEINSWTYSKEPWSILLPKTLGQHLLQKHHSSTHLGVKKMTQLLQNADLRFRDSCKEAEEIVRTCRACQTMQQSSAQKIIGTRIRGDRLGMMWEVDFTEVHGLTPWVHYSHSKKASPEHIPGWMVEQDPEKPLRVHLKKKT</sequence>
<dbReference type="InterPro" id="IPR012337">
    <property type="entry name" value="RNaseH-like_sf"/>
</dbReference>
<evidence type="ECO:0000313" key="9">
    <source>
        <dbReference type="RefSeq" id="XP_060042433.1"/>
    </source>
</evidence>
<accession>A0ABM3X0T1</accession>
<evidence type="ECO:0000256" key="3">
    <source>
        <dbReference type="ARBA" id="ARBA00022722"/>
    </source>
</evidence>
<gene>
    <name evidence="9" type="primary">LOC132536978</name>
</gene>
<name>A0ABM3X0T1_ERIEU</name>
<proteinExistence type="predicted"/>
<dbReference type="InterPro" id="IPR015416">
    <property type="entry name" value="Znf_H2C2_histone_UAS-bd"/>
</dbReference>
<keyword evidence="1" id="KW-0808">Transferase</keyword>
<dbReference type="Proteomes" id="UP001652624">
    <property type="component" value="Chromosome 2"/>
</dbReference>
<dbReference type="Pfam" id="PF00075">
    <property type="entry name" value="RNase_H"/>
    <property type="match status" value="1"/>
</dbReference>
<dbReference type="PANTHER" id="PTHR41694:SF5">
    <property type="entry name" value="RIBONUCLEASE H"/>
    <property type="match status" value="1"/>
</dbReference>
<keyword evidence="2" id="KW-0548">Nucleotidyltransferase</keyword>
<evidence type="ECO:0000313" key="8">
    <source>
        <dbReference type="Proteomes" id="UP001652624"/>
    </source>
</evidence>
<reference evidence="9" key="2">
    <citation type="submission" date="2025-08" db="UniProtKB">
        <authorList>
            <consortium name="RefSeq"/>
        </authorList>
    </citation>
    <scope>IDENTIFICATION</scope>
</reference>